<reference evidence="1" key="3">
    <citation type="submission" date="2023-05" db="EMBL/GenBank/DDBJ databases">
        <authorList>
            <person name="Smith C.H."/>
        </authorList>
    </citation>
    <scope>NUCLEOTIDE SEQUENCE</scope>
    <source>
        <strain evidence="1">CHS0354</strain>
        <tissue evidence="1">Mantle</tissue>
    </source>
</reference>
<keyword evidence="2" id="KW-1185">Reference proteome</keyword>
<evidence type="ECO:0000313" key="1">
    <source>
        <dbReference type="EMBL" id="KAK3580938.1"/>
    </source>
</evidence>
<protein>
    <submittedName>
        <fullName evidence="1">Uncharacterized protein</fullName>
    </submittedName>
</protein>
<dbReference type="AlphaFoldDB" id="A0AAE0RWP1"/>
<comment type="caution">
    <text evidence="1">The sequence shown here is derived from an EMBL/GenBank/DDBJ whole genome shotgun (WGS) entry which is preliminary data.</text>
</comment>
<reference evidence="1" key="2">
    <citation type="journal article" date="2021" name="Genome Biol. Evol.">
        <title>Developing a high-quality reference genome for a parasitic bivalve with doubly uniparental inheritance (Bivalvia: Unionida).</title>
        <authorList>
            <person name="Smith C.H."/>
        </authorList>
    </citation>
    <scope>NUCLEOTIDE SEQUENCE</scope>
    <source>
        <strain evidence="1">CHS0354</strain>
        <tissue evidence="1">Mantle</tissue>
    </source>
</reference>
<name>A0AAE0RWP1_9BIVA</name>
<organism evidence="1 2">
    <name type="scientific">Potamilus streckersoni</name>
    <dbReference type="NCBI Taxonomy" id="2493646"/>
    <lineage>
        <taxon>Eukaryota</taxon>
        <taxon>Metazoa</taxon>
        <taxon>Spiralia</taxon>
        <taxon>Lophotrochozoa</taxon>
        <taxon>Mollusca</taxon>
        <taxon>Bivalvia</taxon>
        <taxon>Autobranchia</taxon>
        <taxon>Heteroconchia</taxon>
        <taxon>Palaeoheterodonta</taxon>
        <taxon>Unionida</taxon>
        <taxon>Unionoidea</taxon>
        <taxon>Unionidae</taxon>
        <taxon>Ambleminae</taxon>
        <taxon>Lampsilini</taxon>
        <taxon>Potamilus</taxon>
    </lineage>
</organism>
<dbReference type="EMBL" id="JAEAOA010000548">
    <property type="protein sequence ID" value="KAK3580938.1"/>
    <property type="molecule type" value="Genomic_DNA"/>
</dbReference>
<proteinExistence type="predicted"/>
<evidence type="ECO:0000313" key="2">
    <source>
        <dbReference type="Proteomes" id="UP001195483"/>
    </source>
</evidence>
<accession>A0AAE0RWP1</accession>
<dbReference type="Proteomes" id="UP001195483">
    <property type="component" value="Unassembled WGS sequence"/>
</dbReference>
<sequence length="56" mass="6387">MKEGKEISRTLWHPTTVCPAKMYQPTYTHFQLYPLPSKRAQALNTTSVLHQTAAIT</sequence>
<gene>
    <name evidence="1" type="ORF">CHS0354_008236</name>
</gene>
<feature type="non-terminal residue" evidence="1">
    <location>
        <position position="56"/>
    </location>
</feature>
<reference evidence="1" key="1">
    <citation type="journal article" date="2021" name="Genome Biol. Evol.">
        <title>A High-Quality Reference Genome for a Parasitic Bivalve with Doubly Uniparental Inheritance (Bivalvia: Unionida).</title>
        <authorList>
            <person name="Smith C.H."/>
        </authorList>
    </citation>
    <scope>NUCLEOTIDE SEQUENCE</scope>
    <source>
        <strain evidence="1">CHS0354</strain>
    </source>
</reference>